<dbReference type="Proteomes" id="UP000232722">
    <property type="component" value="Unassembled WGS sequence"/>
</dbReference>
<organism evidence="2 3">
    <name type="scientific">Rhizophagus irregularis</name>
    <dbReference type="NCBI Taxonomy" id="588596"/>
    <lineage>
        <taxon>Eukaryota</taxon>
        <taxon>Fungi</taxon>
        <taxon>Fungi incertae sedis</taxon>
        <taxon>Mucoromycota</taxon>
        <taxon>Glomeromycotina</taxon>
        <taxon>Glomeromycetes</taxon>
        <taxon>Glomerales</taxon>
        <taxon>Glomeraceae</taxon>
        <taxon>Rhizophagus</taxon>
    </lineage>
</organism>
<protein>
    <submittedName>
        <fullName evidence="2">Uncharacterized protein</fullName>
    </submittedName>
</protein>
<reference evidence="2 3" key="2">
    <citation type="submission" date="2017-09" db="EMBL/GenBank/DDBJ databases">
        <title>Extensive intraspecific genome diversity in a model arbuscular mycorrhizal fungus.</title>
        <authorList>
            <person name="Chen E.C."/>
            <person name="Morin E."/>
            <person name="Beaudet D."/>
            <person name="Noel J."/>
            <person name="Ndikumana S."/>
            <person name="Charron P."/>
            <person name="St-Onge C."/>
            <person name="Giorgi J."/>
            <person name="Grigoriev I.V."/>
            <person name="Roux C."/>
            <person name="Martin F.M."/>
            <person name="Corradi N."/>
        </authorList>
    </citation>
    <scope>NUCLEOTIDE SEQUENCE [LARGE SCALE GENOMIC DNA]</scope>
    <source>
        <strain evidence="2 3">A5</strain>
    </source>
</reference>
<comment type="caution">
    <text evidence="2">The sequence shown here is derived from an EMBL/GenBank/DDBJ whole genome shotgun (WGS) entry which is preliminary data.</text>
</comment>
<evidence type="ECO:0000256" key="1">
    <source>
        <dbReference type="SAM" id="MobiDB-lite"/>
    </source>
</evidence>
<evidence type="ECO:0000313" key="3">
    <source>
        <dbReference type="Proteomes" id="UP000232722"/>
    </source>
</evidence>
<feature type="compositionally biased region" description="Low complexity" evidence="1">
    <location>
        <begin position="148"/>
        <end position="159"/>
    </location>
</feature>
<evidence type="ECO:0000313" key="2">
    <source>
        <dbReference type="EMBL" id="PKC05954.1"/>
    </source>
</evidence>
<gene>
    <name evidence="2" type="ORF">RhiirA5_378213</name>
</gene>
<reference evidence="2 3" key="1">
    <citation type="submission" date="2016-04" db="EMBL/GenBank/DDBJ databases">
        <title>Genome analyses suggest a sexual origin of heterokaryosis in a supposedly ancient asexual fungus.</title>
        <authorList>
            <person name="Ropars J."/>
            <person name="Sedzielewska K."/>
            <person name="Noel J."/>
            <person name="Charron P."/>
            <person name="Farinelli L."/>
            <person name="Marton T."/>
            <person name="Kruger M."/>
            <person name="Pelin A."/>
            <person name="Brachmann A."/>
            <person name="Corradi N."/>
        </authorList>
    </citation>
    <scope>NUCLEOTIDE SEQUENCE [LARGE SCALE GENOMIC DNA]</scope>
    <source>
        <strain evidence="2 3">A5</strain>
    </source>
</reference>
<feature type="region of interest" description="Disordered" evidence="1">
    <location>
        <begin position="124"/>
        <end position="188"/>
    </location>
</feature>
<sequence length="360" mass="42764">MLKIRFKLIISEIKINEEYVRRKRNDGENIIEKEFNINESEDVVLYEGLKDDENIIERMEIAYELNEKEKIFKQRHRKNMTIYYGYTMMVNVEKESKELLLMGKEFRSYCIDCEKEGLDITDNELNYKNDDDDNMEVGNEVSQEEISDSGSEISISGESSNERKRKRTEKEVNNTERSNGKKKIRMEDEESLEEEVLENETEAFRKLLEDLSMPVVEEQLIEEESVGNMTLERLFIRAERGSQELVKYWFDVGEEFKNEIRKIKGKTSKKEKIIRSDIYNRMEKNLKGRTRKAIQSRLIKAEHVYEIFRGIEGRQMINRMRNTCMNTIIGLKIKEGEIDELIKQKNTLKMSGFQDPSWDM</sequence>
<accession>A0A2N0PGI9</accession>
<dbReference type="VEuPathDB" id="FungiDB:RhiirFUN_013198"/>
<dbReference type="EMBL" id="LLXJ01000817">
    <property type="protein sequence ID" value="PKC05954.1"/>
    <property type="molecule type" value="Genomic_DNA"/>
</dbReference>
<name>A0A2N0PGI9_9GLOM</name>
<dbReference type="VEuPathDB" id="FungiDB:RhiirA1_473835"/>
<proteinExistence type="predicted"/>
<dbReference type="AlphaFoldDB" id="A0A2N0PGI9"/>